<reference evidence="4 5" key="1">
    <citation type="journal article" date="2015" name="Genome Announc.">
        <title>Expanding the biotechnology potential of lactobacilli through comparative genomics of 213 strains and associated genera.</title>
        <authorList>
            <person name="Sun Z."/>
            <person name="Harris H.M."/>
            <person name="McCann A."/>
            <person name="Guo C."/>
            <person name="Argimon S."/>
            <person name="Zhang W."/>
            <person name="Yang X."/>
            <person name="Jeffery I.B."/>
            <person name="Cooney J.C."/>
            <person name="Kagawa T.F."/>
            <person name="Liu W."/>
            <person name="Song Y."/>
            <person name="Salvetti E."/>
            <person name="Wrobel A."/>
            <person name="Rasinkangas P."/>
            <person name="Parkhill J."/>
            <person name="Rea M.C."/>
            <person name="O'Sullivan O."/>
            <person name="Ritari J."/>
            <person name="Douillard F.P."/>
            <person name="Paul Ross R."/>
            <person name="Yang R."/>
            <person name="Briner A.E."/>
            <person name="Felis G.E."/>
            <person name="de Vos W.M."/>
            <person name="Barrangou R."/>
            <person name="Klaenhammer T.R."/>
            <person name="Caufield P.W."/>
            <person name="Cui Y."/>
            <person name="Zhang H."/>
            <person name="O'Toole P.W."/>
        </authorList>
    </citation>
    <scope>NUCLEOTIDE SEQUENCE [LARGE SCALE GENOMIC DNA]</scope>
    <source>
        <strain evidence="4 5">DSM 21116</strain>
    </source>
</reference>
<keyword evidence="3" id="KW-0963">Cytoplasm</keyword>
<dbReference type="EC" id="6.3.4.-" evidence="3"/>
<dbReference type="GO" id="GO:0005524">
    <property type="term" value="F:ATP binding"/>
    <property type="evidence" value="ECO:0007669"/>
    <property type="project" value="UniProtKB-KW"/>
</dbReference>
<dbReference type="PATRIC" id="fig|1423729.3.peg.622"/>
<dbReference type="InterPro" id="IPR008513">
    <property type="entry name" value="tRNA(Met)_cyd_acetate_ligase"/>
</dbReference>
<dbReference type="GO" id="GO:0006400">
    <property type="term" value="P:tRNA modification"/>
    <property type="evidence" value="ECO:0007669"/>
    <property type="project" value="UniProtKB-UniRule"/>
</dbReference>
<feature type="binding site" evidence="3">
    <location>
        <position position="150"/>
    </location>
    <ligand>
        <name>ATP</name>
        <dbReference type="ChEBI" id="CHEBI:30616"/>
    </ligand>
</feature>
<dbReference type="PANTHER" id="PTHR37825">
    <property type="entry name" value="TRNA(MET) CYTIDINE ACETATE LIGASE"/>
    <property type="match status" value="1"/>
</dbReference>
<gene>
    <name evidence="3" type="primary">tmcAL</name>
    <name evidence="4" type="ORF">FC80_GL000616</name>
</gene>
<dbReference type="HAMAP" id="MF_01539">
    <property type="entry name" value="TmcAL"/>
    <property type="match status" value="1"/>
</dbReference>
<evidence type="ECO:0000256" key="1">
    <source>
        <dbReference type="ARBA" id="ARBA00022598"/>
    </source>
</evidence>
<dbReference type="SUPFAM" id="SSF52374">
    <property type="entry name" value="Nucleotidylyl transferase"/>
    <property type="match status" value="1"/>
</dbReference>
<accession>A0A0R2CSG2</accession>
<comment type="similarity">
    <text evidence="3">Belongs to the TmcAL family.</text>
</comment>
<dbReference type="Proteomes" id="UP000051131">
    <property type="component" value="Unassembled WGS sequence"/>
</dbReference>
<evidence type="ECO:0000256" key="2">
    <source>
        <dbReference type="ARBA" id="ARBA00022694"/>
    </source>
</evidence>
<feature type="binding site" evidence="3">
    <location>
        <begin position="7"/>
        <end position="20"/>
    </location>
    <ligand>
        <name>ATP</name>
        <dbReference type="ChEBI" id="CHEBI:30616"/>
    </ligand>
</feature>
<dbReference type="NCBIfam" id="NF010191">
    <property type="entry name" value="PRK13670.1"/>
    <property type="match status" value="1"/>
</dbReference>
<keyword evidence="3" id="KW-0067">ATP-binding</keyword>
<keyword evidence="3" id="KW-0820">tRNA-binding</keyword>
<keyword evidence="1 3" id="KW-0436">Ligase</keyword>
<keyword evidence="3" id="KW-0694">RNA-binding</keyword>
<keyword evidence="5" id="KW-1185">Reference proteome</keyword>
<comment type="catalytic activity">
    <reaction evidence="3">
        <text>cytidine(34) in elongator tRNA(Met) + acetate + ATP = N(4)-acetylcytidine(34) in elongator tRNA(Met) + AMP + diphosphate</text>
        <dbReference type="Rhea" id="RHEA:58144"/>
        <dbReference type="Rhea" id="RHEA-COMP:10693"/>
        <dbReference type="Rhea" id="RHEA-COMP:10694"/>
        <dbReference type="ChEBI" id="CHEBI:30089"/>
        <dbReference type="ChEBI" id="CHEBI:30616"/>
        <dbReference type="ChEBI" id="CHEBI:33019"/>
        <dbReference type="ChEBI" id="CHEBI:74900"/>
        <dbReference type="ChEBI" id="CHEBI:82748"/>
        <dbReference type="ChEBI" id="CHEBI:456215"/>
    </reaction>
</comment>
<dbReference type="Pfam" id="PF05636">
    <property type="entry name" value="HIGH_NTase1"/>
    <property type="match status" value="1"/>
</dbReference>
<dbReference type="EMBL" id="AYZE01000014">
    <property type="protein sequence ID" value="KRM90627.1"/>
    <property type="molecule type" value="Genomic_DNA"/>
</dbReference>
<feature type="binding site" evidence="3">
    <location>
        <position position="101"/>
    </location>
    <ligand>
        <name>ATP</name>
        <dbReference type="ChEBI" id="CHEBI:30616"/>
    </ligand>
</feature>
<evidence type="ECO:0000313" key="4">
    <source>
        <dbReference type="EMBL" id="KRM90627.1"/>
    </source>
</evidence>
<proteinExistence type="inferred from homology"/>
<evidence type="ECO:0000256" key="3">
    <source>
        <dbReference type="HAMAP-Rule" id="MF_01539"/>
    </source>
</evidence>
<protein>
    <recommendedName>
        <fullName evidence="3">tRNA(Met) cytidine acetate ligase</fullName>
        <ecNumber evidence="3">6.3.4.-</ecNumber>
    </recommendedName>
</protein>
<dbReference type="InterPro" id="IPR014729">
    <property type="entry name" value="Rossmann-like_a/b/a_fold"/>
</dbReference>
<keyword evidence="3" id="KW-0547">Nucleotide-binding</keyword>
<organism evidence="4 5">
    <name type="scientific">Liquorilactobacillus cacaonum DSM 21116</name>
    <dbReference type="NCBI Taxonomy" id="1423729"/>
    <lineage>
        <taxon>Bacteria</taxon>
        <taxon>Bacillati</taxon>
        <taxon>Bacillota</taxon>
        <taxon>Bacilli</taxon>
        <taxon>Lactobacillales</taxon>
        <taxon>Lactobacillaceae</taxon>
        <taxon>Liquorilactobacillus</taxon>
    </lineage>
</organism>
<keyword evidence="2 3" id="KW-0819">tRNA processing</keyword>
<comment type="caution">
    <text evidence="3">Lacks conserved residue(s) required for the propagation of feature annotation.</text>
</comment>
<dbReference type="PANTHER" id="PTHR37825:SF1">
    <property type="entry name" value="TRNA(MET) CYTIDINE ACETATE LIGASE"/>
    <property type="match status" value="1"/>
</dbReference>
<dbReference type="OrthoDB" id="9769796at2"/>
<name>A0A0R2CSG2_9LACO</name>
<dbReference type="GO" id="GO:0016879">
    <property type="term" value="F:ligase activity, forming carbon-nitrogen bonds"/>
    <property type="evidence" value="ECO:0007669"/>
    <property type="project" value="UniProtKB-UniRule"/>
</dbReference>
<comment type="function">
    <text evidence="3">Catalyzes the formation of N(4)-acetylcytidine (ac(4)C) at the wobble position of elongator tRNA(Met), using acetate and ATP as substrates. First activates an acetate ion to form acetyladenylate (Ac-AMP) and then transfers the acetyl group to tRNA to form ac(4)C34.</text>
</comment>
<dbReference type="GO" id="GO:0000049">
    <property type="term" value="F:tRNA binding"/>
    <property type="evidence" value="ECO:0007669"/>
    <property type="project" value="UniProtKB-KW"/>
</dbReference>
<dbReference type="AlphaFoldDB" id="A0A0R2CSG2"/>
<comment type="caution">
    <text evidence="4">The sequence shown here is derived from an EMBL/GenBank/DDBJ whole genome shotgun (WGS) entry which is preliminary data.</text>
</comment>
<evidence type="ECO:0000313" key="5">
    <source>
        <dbReference type="Proteomes" id="UP000051131"/>
    </source>
</evidence>
<dbReference type="Gene3D" id="3.40.50.620">
    <property type="entry name" value="HUPs"/>
    <property type="match status" value="1"/>
</dbReference>
<dbReference type="RefSeq" id="WP_057828858.1">
    <property type="nucleotide sequence ID" value="NZ_AYZE01000014.1"/>
</dbReference>
<dbReference type="STRING" id="1423729.FC80_GL000616"/>
<comment type="subcellular location">
    <subcellularLocation>
        <location evidence="3">Cytoplasm</location>
    </subcellularLocation>
</comment>
<feature type="binding site" evidence="3">
    <location>
        <position position="175"/>
    </location>
    <ligand>
        <name>ATP</name>
        <dbReference type="ChEBI" id="CHEBI:30616"/>
    </ligand>
</feature>
<dbReference type="GO" id="GO:0005737">
    <property type="term" value="C:cytoplasm"/>
    <property type="evidence" value="ECO:0007669"/>
    <property type="project" value="UniProtKB-SubCell"/>
</dbReference>
<sequence>MDVVGIIAEYNPFHNGHLYQLNVVKKKFPKATIIVVMSGNFLERGEPAILDKWTRAREAILNGVNLVIELPVGFCVQPADRFALGAMRILRDLGVTKLVFGAEHASYDFSRLADLTGTIHGDFSIYNESYAKAYQRIVTQETGLDISNPNDLLGLSYAKANLLLGNFLNLYPIQRQAAAYHDQNLPKDSTIASASAIRSGIFTKKADISKYVPKETLEDIKNNLSLSWQDFWPMLRYRISTSSIEELAQIYAMNEGLEYRIKSKLERLGPKATFEEWISSVKSKRYTYTHLSRIAIMILLHVKNSDIEVIEQFPYIRVLGFDETGKAHLNNIKKAIEFPIIAKVSQKIVKNKLELDHQAGLVYEQFNGSRQEYGRIPFRR</sequence>